<feature type="transmembrane region" description="Helical" evidence="3">
    <location>
        <begin position="174"/>
        <end position="192"/>
    </location>
</feature>
<feature type="transmembrane region" description="Helical" evidence="3">
    <location>
        <begin position="99"/>
        <end position="117"/>
    </location>
</feature>
<evidence type="ECO:0000259" key="4">
    <source>
        <dbReference type="SMART" id="SM00331"/>
    </source>
</evidence>
<keyword evidence="3" id="KW-0472">Membrane</keyword>
<keyword evidence="1" id="KW-0378">Hydrolase</keyword>
<dbReference type="AlphaFoldDB" id="A0A2U9P4E2"/>
<evidence type="ECO:0000256" key="2">
    <source>
        <dbReference type="SAM" id="MobiDB-lite"/>
    </source>
</evidence>
<keyword evidence="6" id="KW-1185">Reference proteome</keyword>
<organism evidence="5 6">
    <name type="scientific">Streptomyces actuosus</name>
    <dbReference type="NCBI Taxonomy" id="1885"/>
    <lineage>
        <taxon>Bacteria</taxon>
        <taxon>Bacillati</taxon>
        <taxon>Actinomycetota</taxon>
        <taxon>Actinomycetes</taxon>
        <taxon>Kitasatosporales</taxon>
        <taxon>Streptomycetaceae</taxon>
        <taxon>Streptomyces</taxon>
    </lineage>
</organism>
<dbReference type="InterPro" id="IPR052016">
    <property type="entry name" value="Bact_Sigma-Reg"/>
</dbReference>
<feature type="domain" description="PPM-type phosphatase" evidence="4">
    <location>
        <begin position="223"/>
        <end position="453"/>
    </location>
</feature>
<reference evidence="5 6" key="1">
    <citation type="submission" date="2018-06" db="EMBL/GenBank/DDBJ databases">
        <title>The complete genome sequence of a nosiheptide producer Streptomyces actuosus ATCC 25421: deducing the ability of producing a new class III lantibiotics.</title>
        <authorList>
            <person name="Liu W."/>
            <person name="Sun F."/>
            <person name="Hu Y."/>
        </authorList>
    </citation>
    <scope>NUCLEOTIDE SEQUENCE [LARGE SCALE GENOMIC DNA]</scope>
    <source>
        <strain evidence="5 6">ATCC 25421</strain>
    </source>
</reference>
<sequence>MRALLSLLAPAYQSTPGADGWQVGECPHPRGHPPPPADANPQAACFAGRVGSGAGRAGGGDRPAVVAGGGRQRLLDRYPYAGRRDVVRRHELLRVRGRSVAWVPPLLLLAAIAVADINTPPSFRIVSWIVLVPGIAAAICGVWGTAVFAVLALVTYVGVDSGWGEGEHAGLSDFVLVAIGGTLATLACVVRVREERRMLHMTHIAETTRRTVLRPLPPGWGGLDHAAVYLAADSDARVGGDFYDIQPGPHGTRVLLGDVQGKGLGAVEAAAALLGTFREAGYHEPDLATVAARLETRMVRHRGHLAALGREEDSDRFATAVLVGFPADEPGVVEIAGFGHEPPLVVGPRTVRPLPPGDGLPLGLGDLAGGTLPAVRRVPLAPDETLLLVTDGVTEARDGERAFYPLADEVARAVAADPRAADPRRLVALVRDGTLRHCGGRLGDDTTVFAVRRAARR</sequence>
<dbReference type="PANTHER" id="PTHR43156">
    <property type="entry name" value="STAGE II SPORULATION PROTEIN E-RELATED"/>
    <property type="match status" value="1"/>
</dbReference>
<dbReference type="SMART" id="SM00331">
    <property type="entry name" value="PP2C_SIG"/>
    <property type="match status" value="1"/>
</dbReference>
<dbReference type="EMBL" id="CP029788">
    <property type="protein sequence ID" value="AWT44407.1"/>
    <property type="molecule type" value="Genomic_DNA"/>
</dbReference>
<accession>A0A2U9P4E2</accession>
<dbReference type="InterPro" id="IPR001932">
    <property type="entry name" value="PPM-type_phosphatase-like_dom"/>
</dbReference>
<dbReference type="GO" id="GO:0016791">
    <property type="term" value="F:phosphatase activity"/>
    <property type="evidence" value="ECO:0007669"/>
    <property type="project" value="TreeGrafter"/>
</dbReference>
<keyword evidence="3" id="KW-0812">Transmembrane</keyword>
<evidence type="ECO:0000256" key="1">
    <source>
        <dbReference type="ARBA" id="ARBA00022801"/>
    </source>
</evidence>
<dbReference type="KEGG" id="sact:DMT42_20250"/>
<dbReference type="SUPFAM" id="SSF81606">
    <property type="entry name" value="PP2C-like"/>
    <property type="match status" value="1"/>
</dbReference>
<dbReference type="Proteomes" id="UP000247634">
    <property type="component" value="Chromosome"/>
</dbReference>
<dbReference type="Gene3D" id="3.60.40.10">
    <property type="entry name" value="PPM-type phosphatase domain"/>
    <property type="match status" value="1"/>
</dbReference>
<name>A0A2U9P4E2_STRAS</name>
<evidence type="ECO:0000256" key="3">
    <source>
        <dbReference type="SAM" id="Phobius"/>
    </source>
</evidence>
<dbReference type="OrthoDB" id="4324833at2"/>
<feature type="transmembrane region" description="Helical" evidence="3">
    <location>
        <begin position="129"/>
        <end position="154"/>
    </location>
</feature>
<dbReference type="PANTHER" id="PTHR43156:SF2">
    <property type="entry name" value="STAGE II SPORULATION PROTEIN E"/>
    <property type="match status" value="1"/>
</dbReference>
<dbReference type="Pfam" id="PF07228">
    <property type="entry name" value="SpoIIE"/>
    <property type="match status" value="1"/>
</dbReference>
<gene>
    <name evidence="5" type="ORF">DMT42_20250</name>
</gene>
<protein>
    <recommendedName>
        <fullName evidence="4">PPM-type phosphatase domain-containing protein</fullName>
    </recommendedName>
</protein>
<keyword evidence="3" id="KW-1133">Transmembrane helix</keyword>
<evidence type="ECO:0000313" key="6">
    <source>
        <dbReference type="Proteomes" id="UP000247634"/>
    </source>
</evidence>
<dbReference type="InterPro" id="IPR036457">
    <property type="entry name" value="PPM-type-like_dom_sf"/>
</dbReference>
<feature type="region of interest" description="Disordered" evidence="2">
    <location>
        <begin position="19"/>
        <end position="38"/>
    </location>
</feature>
<proteinExistence type="predicted"/>
<evidence type="ECO:0000313" key="5">
    <source>
        <dbReference type="EMBL" id="AWT44407.1"/>
    </source>
</evidence>